<comment type="subcellular location">
    <subcellularLocation>
        <location evidence="2">Membrane</location>
        <topology evidence="2">Lipid-anchor</topology>
        <topology evidence="2">GPI-anchor</topology>
    </subcellularLocation>
    <subcellularLocation>
        <location evidence="1">Membrane</location>
        <topology evidence="1">Multi-pass membrane protein</topology>
    </subcellularLocation>
    <subcellularLocation>
        <location evidence="3">Secreted</location>
    </subcellularLocation>
</comment>
<dbReference type="PROSITE" id="PS52012">
    <property type="entry name" value="CFEM"/>
    <property type="match status" value="1"/>
</dbReference>
<dbReference type="GO" id="GO:0098552">
    <property type="term" value="C:side of membrane"/>
    <property type="evidence" value="ECO:0007669"/>
    <property type="project" value="UniProtKB-KW"/>
</dbReference>
<dbReference type="PANTHER" id="PTHR33048">
    <property type="entry name" value="PTH11-LIKE INTEGRAL MEMBRANE PROTEIN (AFU_ORTHOLOGUE AFUA_5G11245)"/>
    <property type="match status" value="1"/>
</dbReference>
<evidence type="ECO:0000256" key="5">
    <source>
        <dbReference type="ARBA" id="ARBA00022525"/>
    </source>
</evidence>
<dbReference type="Pfam" id="PF20684">
    <property type="entry name" value="Fung_rhodopsin"/>
    <property type="match status" value="1"/>
</dbReference>
<evidence type="ECO:0000256" key="7">
    <source>
        <dbReference type="ARBA" id="ARBA00022692"/>
    </source>
</evidence>
<reference evidence="19 20" key="1">
    <citation type="submission" date="2020-01" db="EMBL/GenBank/DDBJ databases">
        <authorList>
            <consortium name="DOE Joint Genome Institute"/>
            <person name="Haridas S."/>
            <person name="Albert R."/>
            <person name="Binder M."/>
            <person name="Bloem J."/>
            <person name="Labutti K."/>
            <person name="Salamov A."/>
            <person name="Andreopoulos B."/>
            <person name="Baker S.E."/>
            <person name="Barry K."/>
            <person name="Bills G."/>
            <person name="Bluhm B.H."/>
            <person name="Cannon C."/>
            <person name="Castanera R."/>
            <person name="Culley D.E."/>
            <person name="Daum C."/>
            <person name="Ezra D."/>
            <person name="Gonzalez J.B."/>
            <person name="Henrissat B."/>
            <person name="Kuo A."/>
            <person name="Liang C."/>
            <person name="Lipzen A."/>
            <person name="Lutzoni F."/>
            <person name="Magnuson J."/>
            <person name="Mondo S."/>
            <person name="Nolan M."/>
            <person name="Ohm R."/>
            <person name="Pangilinan J."/>
            <person name="Park H.-J.H."/>
            <person name="Ramirez L."/>
            <person name="Alfaro M."/>
            <person name="Sun H."/>
            <person name="Tritt A."/>
            <person name="Yoshinaga Y."/>
            <person name="Zwiers L.-H.L."/>
            <person name="Turgeon B.G."/>
            <person name="Goodwin S.B."/>
            <person name="Spatafora J.W."/>
            <person name="Crous P.W."/>
            <person name="Grigoriev I.V."/>
        </authorList>
    </citation>
    <scope>NUCLEOTIDE SEQUENCE [LARGE SCALE GENOMIC DNA]</scope>
    <source>
        <strain evidence="19 20">CBS 611.86</strain>
    </source>
</reference>
<evidence type="ECO:0000256" key="1">
    <source>
        <dbReference type="ARBA" id="ARBA00004141"/>
    </source>
</evidence>
<feature type="region of interest" description="Disordered" evidence="15">
    <location>
        <begin position="366"/>
        <end position="386"/>
    </location>
</feature>
<feature type="domain" description="CFEM" evidence="18">
    <location>
        <begin position="1"/>
        <end position="111"/>
    </location>
</feature>
<organism evidence="19 20">
    <name type="scientific">Massariosphaeria phaeospora</name>
    <dbReference type="NCBI Taxonomy" id="100035"/>
    <lineage>
        <taxon>Eukaryota</taxon>
        <taxon>Fungi</taxon>
        <taxon>Dikarya</taxon>
        <taxon>Ascomycota</taxon>
        <taxon>Pezizomycotina</taxon>
        <taxon>Dothideomycetes</taxon>
        <taxon>Pleosporomycetidae</taxon>
        <taxon>Pleosporales</taxon>
        <taxon>Pleosporales incertae sedis</taxon>
        <taxon>Massariosphaeria</taxon>
    </lineage>
</organism>
<name>A0A7C8I0Q1_9PLEO</name>
<dbReference type="InterPro" id="IPR052337">
    <property type="entry name" value="SAT4-like"/>
</dbReference>
<feature type="transmembrane region" description="Helical" evidence="16">
    <location>
        <begin position="179"/>
        <end position="196"/>
    </location>
</feature>
<evidence type="ECO:0000256" key="11">
    <source>
        <dbReference type="ARBA" id="ARBA00023157"/>
    </source>
</evidence>
<gene>
    <name evidence="19" type="ORF">BDV95DRAFT_613177</name>
</gene>
<keyword evidence="10 16" id="KW-0472">Membrane</keyword>
<evidence type="ECO:0000256" key="8">
    <source>
        <dbReference type="ARBA" id="ARBA00022729"/>
    </source>
</evidence>
<accession>A0A7C8I0Q1</accession>
<comment type="similarity">
    <text evidence="13">Belongs to the SAT4 family.</text>
</comment>
<comment type="similarity">
    <text evidence="4">Belongs to the RBT5 family.</text>
</comment>
<feature type="transmembrane region" description="Helical" evidence="16">
    <location>
        <begin position="254"/>
        <end position="278"/>
    </location>
</feature>
<feature type="compositionally biased region" description="Low complexity" evidence="15">
    <location>
        <begin position="445"/>
        <end position="454"/>
    </location>
</feature>
<evidence type="ECO:0000256" key="16">
    <source>
        <dbReference type="SAM" id="Phobius"/>
    </source>
</evidence>
<keyword evidence="7 16" id="KW-0812">Transmembrane</keyword>
<keyword evidence="5" id="KW-0964">Secreted</keyword>
<feature type="disulfide bond" evidence="14">
    <location>
        <begin position="53"/>
        <end position="86"/>
    </location>
</feature>
<dbReference type="Pfam" id="PF05730">
    <property type="entry name" value="CFEM"/>
    <property type="match status" value="1"/>
</dbReference>
<evidence type="ECO:0000256" key="14">
    <source>
        <dbReference type="PROSITE-ProRule" id="PRU01356"/>
    </source>
</evidence>
<dbReference type="Proteomes" id="UP000481861">
    <property type="component" value="Unassembled WGS sequence"/>
</dbReference>
<feature type="chain" id="PRO_5028877423" description="CFEM domain-containing protein" evidence="17">
    <location>
        <begin position="22"/>
        <end position="454"/>
    </location>
</feature>
<evidence type="ECO:0000256" key="4">
    <source>
        <dbReference type="ARBA" id="ARBA00010031"/>
    </source>
</evidence>
<evidence type="ECO:0000259" key="18">
    <source>
        <dbReference type="PROSITE" id="PS52012"/>
    </source>
</evidence>
<evidence type="ECO:0000256" key="12">
    <source>
        <dbReference type="ARBA" id="ARBA00023288"/>
    </source>
</evidence>
<dbReference type="PANTHER" id="PTHR33048:SF143">
    <property type="entry name" value="EXTRACELLULAR MEMBRANE PROTEIN CFEM DOMAIN-CONTAINING PROTEIN-RELATED"/>
    <property type="match status" value="1"/>
</dbReference>
<evidence type="ECO:0000256" key="9">
    <source>
        <dbReference type="ARBA" id="ARBA00022989"/>
    </source>
</evidence>
<keyword evidence="8 17" id="KW-0732">Signal</keyword>
<dbReference type="GO" id="GO:0005576">
    <property type="term" value="C:extracellular region"/>
    <property type="evidence" value="ECO:0007669"/>
    <property type="project" value="UniProtKB-SubCell"/>
</dbReference>
<evidence type="ECO:0000256" key="13">
    <source>
        <dbReference type="ARBA" id="ARBA00038359"/>
    </source>
</evidence>
<feature type="transmembrane region" description="Helical" evidence="16">
    <location>
        <begin position="328"/>
        <end position="347"/>
    </location>
</feature>
<keyword evidence="6" id="KW-0336">GPI-anchor</keyword>
<dbReference type="InterPro" id="IPR008427">
    <property type="entry name" value="Extracellular_membr_CFEM_dom"/>
</dbReference>
<keyword evidence="12" id="KW-0449">Lipoprotein</keyword>
<evidence type="ECO:0000256" key="3">
    <source>
        <dbReference type="ARBA" id="ARBA00004613"/>
    </source>
</evidence>
<evidence type="ECO:0000256" key="10">
    <source>
        <dbReference type="ARBA" id="ARBA00023136"/>
    </source>
</evidence>
<evidence type="ECO:0000256" key="15">
    <source>
        <dbReference type="SAM" id="MobiDB-lite"/>
    </source>
</evidence>
<feature type="region of interest" description="Disordered" evidence="15">
    <location>
        <begin position="428"/>
        <end position="454"/>
    </location>
</feature>
<protein>
    <recommendedName>
        <fullName evidence="18">CFEM domain-containing protein</fullName>
    </recommendedName>
</protein>
<evidence type="ECO:0000313" key="20">
    <source>
        <dbReference type="Proteomes" id="UP000481861"/>
    </source>
</evidence>
<sequence>MTRWGSLLTMVLLSLSGIVLAQQQQMPECAGICLQSSLEAQTACAPDNLPCICTNVPLNNAIQACVGKSCTVKQALVALNVTSTMCDRPIRDRTHITNVLIGTTGGFALVAVILRTSNALWLGSFQADDACALAAGLFMIIDNAVTFPTGPAGFGKDVWTVPFENITYILKLIFLMQNFYWPVSTLTKLSFLFFYLRIFPAQNVRRYVYATMALTAAYYLTFQFGNLFYCRPVSLVWNGWDGEHAGSCVDINKFMISATAVNIFIDVVIIILPIPHLVSLNLSWRKKVGLIAMFLVGGVTLVVSVLRIQSILNYAKSQNGTYDNVPAGFWSLVEVNIGVFCVCMPAIRRILASALPRLFASTNASRGRPTYVPSTNQHRRKKTPTFGGSLLNDTAITKTVTTHVQRDGDWREDDDQINLVQVRGGRGMLKGIEEERGRGGRGGSRSRSTGRGEV</sequence>
<keyword evidence="9 16" id="KW-1133">Transmembrane helix</keyword>
<dbReference type="EMBL" id="JAADJZ010000039">
    <property type="protein sequence ID" value="KAF2864811.1"/>
    <property type="molecule type" value="Genomic_DNA"/>
</dbReference>
<evidence type="ECO:0000313" key="19">
    <source>
        <dbReference type="EMBL" id="KAF2864811.1"/>
    </source>
</evidence>
<evidence type="ECO:0000256" key="6">
    <source>
        <dbReference type="ARBA" id="ARBA00022622"/>
    </source>
</evidence>
<comment type="caution">
    <text evidence="14">Lacks conserved residue(s) required for the propagation of feature annotation.</text>
</comment>
<feature type="transmembrane region" description="Helical" evidence="16">
    <location>
        <begin position="208"/>
        <end position="229"/>
    </location>
</feature>
<dbReference type="OrthoDB" id="2496787at2759"/>
<feature type="transmembrane region" description="Helical" evidence="16">
    <location>
        <begin position="290"/>
        <end position="308"/>
    </location>
</feature>
<keyword evidence="20" id="KW-1185">Reference proteome</keyword>
<proteinExistence type="inferred from homology"/>
<keyword evidence="11 14" id="KW-1015">Disulfide bond</keyword>
<dbReference type="AlphaFoldDB" id="A0A7C8I0Q1"/>
<dbReference type="InterPro" id="IPR049326">
    <property type="entry name" value="Rhodopsin_dom_fungi"/>
</dbReference>
<evidence type="ECO:0000256" key="17">
    <source>
        <dbReference type="SAM" id="SignalP"/>
    </source>
</evidence>
<keyword evidence="6" id="KW-0325">Glycoprotein</keyword>
<comment type="caution">
    <text evidence="19">The sequence shown here is derived from an EMBL/GenBank/DDBJ whole genome shotgun (WGS) entry which is preliminary data.</text>
</comment>
<feature type="disulfide bond" evidence="14">
    <location>
        <begin position="44"/>
        <end position="51"/>
    </location>
</feature>
<feature type="signal peptide" evidence="17">
    <location>
        <begin position="1"/>
        <end position="21"/>
    </location>
</feature>
<dbReference type="SMART" id="SM00747">
    <property type="entry name" value="CFEM"/>
    <property type="match status" value="1"/>
</dbReference>
<evidence type="ECO:0000256" key="2">
    <source>
        <dbReference type="ARBA" id="ARBA00004589"/>
    </source>
</evidence>